<dbReference type="AlphaFoldDB" id="A0A1E1F083"/>
<dbReference type="Proteomes" id="UP000218272">
    <property type="component" value="Chromosome SCLO_1"/>
</dbReference>
<dbReference type="EMBL" id="AP017655">
    <property type="protein sequence ID" value="BAV63930.1"/>
    <property type="molecule type" value="Genomic_DNA"/>
</dbReference>
<dbReference type="RefSeq" id="WP_066521722.1">
    <property type="nucleotide sequence ID" value="NZ_AP017655.1"/>
</dbReference>
<accession>A0A1E1F083</accession>
<evidence type="ECO:0000313" key="1">
    <source>
        <dbReference type="EMBL" id="BAV63930.1"/>
    </source>
</evidence>
<evidence type="ECO:0000313" key="2">
    <source>
        <dbReference type="Proteomes" id="UP000218272"/>
    </source>
</evidence>
<organism evidence="1 2">
    <name type="scientific">Sphingobium cloacae</name>
    <dbReference type="NCBI Taxonomy" id="120107"/>
    <lineage>
        <taxon>Bacteria</taxon>
        <taxon>Pseudomonadati</taxon>
        <taxon>Pseudomonadota</taxon>
        <taxon>Alphaproteobacteria</taxon>
        <taxon>Sphingomonadales</taxon>
        <taxon>Sphingomonadaceae</taxon>
        <taxon>Sphingobium</taxon>
    </lineage>
</organism>
<proteinExistence type="predicted"/>
<keyword evidence="2" id="KW-1185">Reference proteome</keyword>
<reference evidence="1 2" key="1">
    <citation type="submission" date="2016-10" db="EMBL/GenBank/DDBJ databases">
        <title>Complete Genome Sequence of the Nonylphenol-Degrading Bacterium Sphingobium cloacae JCM 10874T.</title>
        <authorList>
            <person name="Ootsuka M."/>
            <person name="Nishizawa T."/>
            <person name="Ohta H."/>
        </authorList>
    </citation>
    <scope>NUCLEOTIDE SEQUENCE [LARGE SCALE GENOMIC DNA]</scope>
    <source>
        <strain evidence="1 2">JCM 10874</strain>
    </source>
</reference>
<dbReference type="KEGG" id="sclo:SCLO_1008900"/>
<dbReference type="OrthoDB" id="98563at2"/>
<gene>
    <name evidence="1" type="ORF">SCLO_1008900</name>
</gene>
<sequence>MRELTDSRKAFEEVRPFGWRDAEAAYAKNPALPAEAASGRVQRAITALQLETEIRTDRADLGKRADRFIDNWKKLEAKSLAQYQGSDIGGYRATRRTMGEMAYKLERDPQLKSVLANRKAALGIAMDSQRSIGRELCFKHGIDYGIGRGIGIGM</sequence>
<name>A0A1E1F083_9SPHN</name>
<protein>
    <submittedName>
        <fullName evidence="1">Conjugal transfer protein TraA</fullName>
    </submittedName>
</protein>